<evidence type="ECO:0000313" key="2">
    <source>
        <dbReference type="Proteomes" id="UP000594892"/>
    </source>
</evidence>
<sequence>MSAITSMPAAGAAACQARTARQGCTRSGRQGTAIFMLIETRRPAWKIFQIIYLGNRGAALVRVKTTCWQFAQKVSCELLFSSRDDVQ</sequence>
<dbReference type="GeneID" id="45698997"/>
<proteinExistence type="predicted"/>
<organism evidence="1 2">
    <name type="scientific">Burkholderia glumae</name>
    <name type="common">Pseudomonas glumae</name>
    <dbReference type="NCBI Taxonomy" id="337"/>
    <lineage>
        <taxon>Bacteria</taxon>
        <taxon>Pseudomonadati</taxon>
        <taxon>Pseudomonadota</taxon>
        <taxon>Betaproteobacteria</taxon>
        <taxon>Burkholderiales</taxon>
        <taxon>Burkholderiaceae</taxon>
        <taxon>Burkholderia</taxon>
    </lineage>
</organism>
<gene>
    <name evidence="1" type="ORF">I6H06_06580</name>
</gene>
<dbReference type="AlphaFoldDB" id="A0AAQ0BQQ1"/>
<name>A0AAQ0BQQ1_BURGL</name>
<dbReference type="EMBL" id="CP065600">
    <property type="protein sequence ID" value="QPQ89320.1"/>
    <property type="molecule type" value="Genomic_DNA"/>
</dbReference>
<dbReference type="RefSeq" id="WP_124837265.1">
    <property type="nucleotide sequence ID" value="NZ_CP021158.1"/>
</dbReference>
<reference evidence="1 2" key="1">
    <citation type="submission" date="2020-12" db="EMBL/GenBank/DDBJ databases">
        <title>FDA dAtabase for Regulatory Grade micrObial Sequences (FDA-ARGOS): Supporting development and validation of Infectious Disease Dx tests.</title>
        <authorList>
            <person name="Minogue T."/>
            <person name="Wolcott M."/>
            <person name="Wasieloski L."/>
            <person name="Aguilar W."/>
            <person name="Moore D."/>
            <person name="Jaissle J."/>
            <person name="Tallon L."/>
            <person name="Sadzewicz L."/>
            <person name="Zhao X."/>
            <person name="Boylan J."/>
            <person name="Ott S."/>
            <person name="Bowen H."/>
            <person name="Vavikolanu K."/>
            <person name="Mehta A."/>
            <person name="Aluvathingal J."/>
            <person name="Nadendla S."/>
            <person name="Yan Y."/>
            <person name="Sichtig H."/>
        </authorList>
    </citation>
    <scope>NUCLEOTIDE SEQUENCE [LARGE SCALE GENOMIC DNA]</scope>
    <source>
        <strain evidence="1 2">FDAARGOS_949</strain>
    </source>
</reference>
<accession>A0AAQ0BQQ1</accession>
<evidence type="ECO:0000313" key="1">
    <source>
        <dbReference type="EMBL" id="QPQ89320.1"/>
    </source>
</evidence>
<dbReference type="Proteomes" id="UP000594892">
    <property type="component" value="Chromosome 1"/>
</dbReference>
<protein>
    <submittedName>
        <fullName evidence="1">Uncharacterized protein</fullName>
    </submittedName>
</protein>